<organism evidence="2 3">
    <name type="scientific">Longispora fulva</name>
    <dbReference type="NCBI Taxonomy" id="619741"/>
    <lineage>
        <taxon>Bacteria</taxon>
        <taxon>Bacillati</taxon>
        <taxon>Actinomycetota</taxon>
        <taxon>Actinomycetes</taxon>
        <taxon>Micromonosporales</taxon>
        <taxon>Micromonosporaceae</taxon>
        <taxon>Longispora</taxon>
    </lineage>
</organism>
<feature type="signal peptide" evidence="1">
    <location>
        <begin position="1"/>
        <end position="23"/>
    </location>
</feature>
<dbReference type="EMBL" id="JADOUF010000001">
    <property type="protein sequence ID" value="MBG6138962.1"/>
    <property type="molecule type" value="Genomic_DNA"/>
</dbReference>
<protein>
    <recommendedName>
        <fullName evidence="4">Lipoprotein</fullName>
    </recommendedName>
</protein>
<feature type="chain" id="PRO_5035255895" description="Lipoprotein" evidence="1">
    <location>
        <begin position="24"/>
        <end position="194"/>
    </location>
</feature>
<accession>A0A8J7KY83</accession>
<evidence type="ECO:0000313" key="2">
    <source>
        <dbReference type="EMBL" id="MBG6138962.1"/>
    </source>
</evidence>
<evidence type="ECO:0000256" key="1">
    <source>
        <dbReference type="SAM" id="SignalP"/>
    </source>
</evidence>
<keyword evidence="1" id="KW-0732">Signal</keyword>
<comment type="caution">
    <text evidence="2">The sequence shown here is derived from an EMBL/GenBank/DDBJ whole genome shotgun (WGS) entry which is preliminary data.</text>
</comment>
<gene>
    <name evidence="2" type="ORF">IW245_005156</name>
</gene>
<dbReference type="AlphaFoldDB" id="A0A8J7KY83"/>
<dbReference type="Proteomes" id="UP000622552">
    <property type="component" value="Unassembled WGS sequence"/>
</dbReference>
<dbReference type="RefSeq" id="WP_197005665.1">
    <property type="nucleotide sequence ID" value="NZ_BONS01000011.1"/>
</dbReference>
<evidence type="ECO:0008006" key="4">
    <source>
        <dbReference type="Google" id="ProtNLM"/>
    </source>
</evidence>
<dbReference type="PROSITE" id="PS51257">
    <property type="entry name" value="PROKAR_LIPOPROTEIN"/>
    <property type="match status" value="1"/>
</dbReference>
<sequence length="194" mass="19882">MRRSAAILFALLALAGCGRVAEAGPTDPARLINSFAAKLDEATKRTYTAEYRVADGGAVSVAQAQKPSRTAYTHLGGRVVIAPEGFTTCEATTCGKPVPTPAAGVPVTIPGFLTSADALRALSSASLNDRGTLTSHDRTVAGQHALCLTIGALDACVTDQGVLGAFVGEVDGVKIDIILTRYAESVTADAFTTS</sequence>
<proteinExistence type="predicted"/>
<name>A0A8J7KY83_9ACTN</name>
<reference evidence="2" key="1">
    <citation type="submission" date="2020-11" db="EMBL/GenBank/DDBJ databases">
        <title>Sequencing the genomes of 1000 actinobacteria strains.</title>
        <authorList>
            <person name="Klenk H.-P."/>
        </authorList>
    </citation>
    <scope>NUCLEOTIDE SEQUENCE</scope>
    <source>
        <strain evidence="2">DSM 45356</strain>
    </source>
</reference>
<keyword evidence="3" id="KW-1185">Reference proteome</keyword>
<evidence type="ECO:0000313" key="3">
    <source>
        <dbReference type="Proteomes" id="UP000622552"/>
    </source>
</evidence>